<proteinExistence type="predicted"/>
<organism evidence="2 3">
    <name type="scientific">Canna indica</name>
    <name type="common">Indian-shot</name>
    <dbReference type="NCBI Taxonomy" id="4628"/>
    <lineage>
        <taxon>Eukaryota</taxon>
        <taxon>Viridiplantae</taxon>
        <taxon>Streptophyta</taxon>
        <taxon>Embryophyta</taxon>
        <taxon>Tracheophyta</taxon>
        <taxon>Spermatophyta</taxon>
        <taxon>Magnoliopsida</taxon>
        <taxon>Liliopsida</taxon>
        <taxon>Zingiberales</taxon>
        <taxon>Cannaceae</taxon>
        <taxon>Canna</taxon>
    </lineage>
</organism>
<keyword evidence="3" id="KW-1185">Reference proteome</keyword>
<evidence type="ECO:0000313" key="2">
    <source>
        <dbReference type="EMBL" id="WOK93489.1"/>
    </source>
</evidence>
<dbReference type="AlphaFoldDB" id="A0AAQ3Q215"/>
<dbReference type="EMBL" id="CP136890">
    <property type="protein sequence ID" value="WOK93489.1"/>
    <property type="molecule type" value="Genomic_DNA"/>
</dbReference>
<reference evidence="2 3" key="1">
    <citation type="submission" date="2023-10" db="EMBL/GenBank/DDBJ databases">
        <title>Chromosome-scale genome assembly provides insights into flower coloration mechanisms of Canna indica.</title>
        <authorList>
            <person name="Li C."/>
        </authorList>
    </citation>
    <scope>NUCLEOTIDE SEQUENCE [LARGE SCALE GENOMIC DNA]</scope>
    <source>
        <tissue evidence="2">Flower</tissue>
    </source>
</reference>
<gene>
    <name evidence="2" type="ORF">Cni_G02187</name>
</gene>
<evidence type="ECO:0000313" key="3">
    <source>
        <dbReference type="Proteomes" id="UP001327560"/>
    </source>
</evidence>
<protein>
    <submittedName>
        <fullName evidence="2">Uncharacterized protein</fullName>
    </submittedName>
</protein>
<dbReference type="Proteomes" id="UP001327560">
    <property type="component" value="Chromosome 1"/>
</dbReference>
<sequence length="89" mass="9478">MAPEYENSEFFSSSPKSPTKLVFFELHSKGRGGGGGGGRPSPTGPKHMRRSHSGKLVRVKKVVGTVLNGCFTCLPESIVTANVVGLRSF</sequence>
<feature type="region of interest" description="Disordered" evidence="1">
    <location>
        <begin position="27"/>
        <end position="54"/>
    </location>
</feature>
<name>A0AAQ3Q215_9LILI</name>
<evidence type="ECO:0000256" key="1">
    <source>
        <dbReference type="SAM" id="MobiDB-lite"/>
    </source>
</evidence>
<accession>A0AAQ3Q215</accession>